<evidence type="ECO:0000313" key="2">
    <source>
        <dbReference type="Proteomes" id="UP001216390"/>
    </source>
</evidence>
<evidence type="ECO:0000313" key="1">
    <source>
        <dbReference type="EMBL" id="WCO67910.1"/>
    </source>
</evidence>
<sequence>MSTMGHDAEVEDRHWTRTGWDDDARLYFEEDVEPADDRCMSSPPQWLRRQGVFGRCGNTAAPGSSYCGRTDCLGNRERPA</sequence>
<organism evidence="1 2">
    <name type="scientific">Iamia majanohamensis</name>
    <dbReference type="NCBI Taxonomy" id="467976"/>
    <lineage>
        <taxon>Bacteria</taxon>
        <taxon>Bacillati</taxon>
        <taxon>Actinomycetota</taxon>
        <taxon>Acidimicrobiia</taxon>
        <taxon>Acidimicrobiales</taxon>
        <taxon>Iamiaceae</taxon>
        <taxon>Iamia</taxon>
    </lineage>
</organism>
<name>A0AAE9Y6N6_9ACTN</name>
<keyword evidence="2" id="KW-1185">Reference proteome</keyword>
<accession>A0AAE9Y6N6</accession>
<dbReference type="Proteomes" id="UP001216390">
    <property type="component" value="Chromosome"/>
</dbReference>
<dbReference type="RefSeq" id="WP_272737428.1">
    <property type="nucleotide sequence ID" value="NZ_CP116942.1"/>
</dbReference>
<gene>
    <name evidence="1" type="ORF">PO878_04125</name>
</gene>
<proteinExistence type="predicted"/>
<dbReference type="EMBL" id="CP116942">
    <property type="protein sequence ID" value="WCO67910.1"/>
    <property type="molecule type" value="Genomic_DNA"/>
</dbReference>
<dbReference type="AlphaFoldDB" id="A0AAE9Y6N6"/>
<dbReference type="KEGG" id="ima:PO878_04125"/>
<reference evidence="1" key="1">
    <citation type="submission" date="2023-01" db="EMBL/GenBank/DDBJ databases">
        <title>The diversity of Class Acidimicrobiia in South China Sea sediment environments and the proposal of Iamia marina sp. nov., a novel species of the genus Iamia.</title>
        <authorList>
            <person name="He Y."/>
            <person name="Tian X."/>
        </authorList>
    </citation>
    <scope>NUCLEOTIDE SEQUENCE</scope>
    <source>
        <strain evidence="1">DSM 19957</strain>
    </source>
</reference>
<protein>
    <submittedName>
        <fullName evidence="1">Uncharacterized protein</fullName>
    </submittedName>
</protein>